<organism evidence="2 3">
    <name type="scientific">Henosepilachna vigintioctopunctata</name>
    <dbReference type="NCBI Taxonomy" id="420089"/>
    <lineage>
        <taxon>Eukaryota</taxon>
        <taxon>Metazoa</taxon>
        <taxon>Ecdysozoa</taxon>
        <taxon>Arthropoda</taxon>
        <taxon>Hexapoda</taxon>
        <taxon>Insecta</taxon>
        <taxon>Pterygota</taxon>
        <taxon>Neoptera</taxon>
        <taxon>Endopterygota</taxon>
        <taxon>Coleoptera</taxon>
        <taxon>Polyphaga</taxon>
        <taxon>Cucujiformia</taxon>
        <taxon>Coccinelloidea</taxon>
        <taxon>Coccinellidae</taxon>
        <taxon>Epilachninae</taxon>
        <taxon>Epilachnini</taxon>
        <taxon>Henosepilachna</taxon>
    </lineage>
</organism>
<dbReference type="AlphaFoldDB" id="A0AAW1UTJ4"/>
<feature type="region of interest" description="Disordered" evidence="1">
    <location>
        <begin position="91"/>
        <end position="118"/>
    </location>
</feature>
<feature type="compositionally biased region" description="Basic residues" evidence="1">
    <location>
        <begin position="109"/>
        <end position="118"/>
    </location>
</feature>
<feature type="region of interest" description="Disordered" evidence="1">
    <location>
        <begin position="1"/>
        <end position="24"/>
    </location>
</feature>
<name>A0AAW1UTJ4_9CUCU</name>
<evidence type="ECO:0000313" key="2">
    <source>
        <dbReference type="EMBL" id="KAK9883848.1"/>
    </source>
</evidence>
<protein>
    <submittedName>
        <fullName evidence="2">Uncharacterized protein</fullName>
    </submittedName>
</protein>
<reference evidence="2 3" key="1">
    <citation type="submission" date="2023-03" db="EMBL/GenBank/DDBJ databases">
        <title>Genome insight into feeding habits of ladybird beetles.</title>
        <authorList>
            <person name="Li H.-S."/>
            <person name="Huang Y.-H."/>
            <person name="Pang H."/>
        </authorList>
    </citation>
    <scope>NUCLEOTIDE SEQUENCE [LARGE SCALE GENOMIC DNA]</scope>
    <source>
        <strain evidence="2">SYSU_2023b</strain>
        <tissue evidence="2">Whole body</tissue>
    </source>
</reference>
<comment type="caution">
    <text evidence="2">The sequence shown here is derived from an EMBL/GenBank/DDBJ whole genome shotgun (WGS) entry which is preliminary data.</text>
</comment>
<feature type="compositionally biased region" description="Basic and acidic residues" evidence="1">
    <location>
        <begin position="92"/>
        <end position="108"/>
    </location>
</feature>
<sequence>MLSRAGPDPRFAPHAYLRHHPMQPPTMLDRSRMMAAHGLHYAGPPTTHWPPQHDPYYRYDPLRYNPLMDALRAEEERVKLFGAYSHHPAQMRAKDPSLMHLRPVPDRRRIPHTTSRIK</sequence>
<dbReference type="Proteomes" id="UP001431783">
    <property type="component" value="Unassembled WGS sequence"/>
</dbReference>
<keyword evidence="3" id="KW-1185">Reference proteome</keyword>
<proteinExistence type="predicted"/>
<accession>A0AAW1UTJ4</accession>
<gene>
    <name evidence="2" type="ORF">WA026_002046</name>
</gene>
<evidence type="ECO:0000256" key="1">
    <source>
        <dbReference type="SAM" id="MobiDB-lite"/>
    </source>
</evidence>
<evidence type="ECO:0000313" key="3">
    <source>
        <dbReference type="Proteomes" id="UP001431783"/>
    </source>
</evidence>
<dbReference type="EMBL" id="JARQZJ010000091">
    <property type="protein sequence ID" value="KAK9883848.1"/>
    <property type="molecule type" value="Genomic_DNA"/>
</dbReference>